<dbReference type="PANTHER" id="PTHR16469">
    <property type="entry name" value="UBIQUITIN-ASSOCIATED AND SH3 DOMAIN-CONTAINING BA-RELATED"/>
    <property type="match status" value="1"/>
</dbReference>
<dbReference type="InterPro" id="IPR013078">
    <property type="entry name" value="His_Pase_superF_clade-1"/>
</dbReference>
<feature type="compositionally biased region" description="Polar residues" evidence="1">
    <location>
        <begin position="1"/>
        <end position="10"/>
    </location>
</feature>
<dbReference type="AlphaFoldDB" id="A0A6A2WLA6"/>
<dbReference type="CDD" id="cd07067">
    <property type="entry name" value="HP_PGM_like"/>
    <property type="match status" value="1"/>
</dbReference>
<evidence type="ECO:0000313" key="2">
    <source>
        <dbReference type="EMBL" id="KAE8660702.1"/>
    </source>
</evidence>
<accession>A0A6A2WLA6</accession>
<reference evidence="2" key="1">
    <citation type="submission" date="2019-09" db="EMBL/GenBank/DDBJ databases">
        <title>Draft genome information of white flower Hibiscus syriacus.</title>
        <authorList>
            <person name="Kim Y.-M."/>
        </authorList>
    </citation>
    <scope>NUCLEOTIDE SEQUENCE [LARGE SCALE GENOMIC DNA]</scope>
    <source>
        <strain evidence="2">YM2019G1</strain>
    </source>
</reference>
<protein>
    <submittedName>
        <fullName evidence="2">Myb-like HTH transcriptional regulator family protein</fullName>
    </submittedName>
</protein>
<organism evidence="2 3">
    <name type="scientific">Hibiscus syriacus</name>
    <name type="common">Rose of Sharon</name>
    <dbReference type="NCBI Taxonomy" id="106335"/>
    <lineage>
        <taxon>Eukaryota</taxon>
        <taxon>Viridiplantae</taxon>
        <taxon>Streptophyta</taxon>
        <taxon>Embryophyta</taxon>
        <taxon>Tracheophyta</taxon>
        <taxon>Spermatophyta</taxon>
        <taxon>Magnoliopsida</taxon>
        <taxon>eudicotyledons</taxon>
        <taxon>Gunneridae</taxon>
        <taxon>Pentapetalae</taxon>
        <taxon>rosids</taxon>
        <taxon>malvids</taxon>
        <taxon>Malvales</taxon>
        <taxon>Malvaceae</taxon>
        <taxon>Malvoideae</taxon>
        <taxon>Hibiscus</taxon>
    </lineage>
</organism>
<dbReference type="PANTHER" id="PTHR16469:SF27">
    <property type="entry name" value="UBIQUITIN-ASSOCIATED AND SH3 DOMAIN-CONTAINING BA-RELATED"/>
    <property type="match status" value="1"/>
</dbReference>
<dbReference type="EMBL" id="VEPZ02001731">
    <property type="protein sequence ID" value="KAE8660702.1"/>
    <property type="molecule type" value="Genomic_DNA"/>
</dbReference>
<evidence type="ECO:0000256" key="1">
    <source>
        <dbReference type="SAM" id="MobiDB-lite"/>
    </source>
</evidence>
<gene>
    <name evidence="2" type="ORF">F3Y22_tig00116951pilonHSYRG00678</name>
</gene>
<dbReference type="Gene3D" id="3.40.50.1240">
    <property type="entry name" value="Phosphoglycerate mutase-like"/>
    <property type="match status" value="1"/>
</dbReference>
<dbReference type="SUPFAM" id="SSF53254">
    <property type="entry name" value="Phosphoglycerate mutase-like"/>
    <property type="match status" value="1"/>
</dbReference>
<name>A0A6A2WLA6_HIBSY</name>
<dbReference type="InterPro" id="IPR029033">
    <property type="entry name" value="His_PPase_superfam"/>
</dbReference>
<feature type="region of interest" description="Disordered" evidence="1">
    <location>
        <begin position="1"/>
        <end position="34"/>
    </location>
</feature>
<comment type="caution">
    <text evidence="2">The sequence shown here is derived from an EMBL/GenBank/DDBJ whole genome shotgun (WGS) entry which is preliminary data.</text>
</comment>
<sequence>METLSSSETKPLSGGRGGVGNNKPLDPNAKEWSPKINGAREEDRCLFITFSNGHPIPEHKIMRFFRLKYGDCLERVYVHWPAPQDVEQTKISTPQFGKVVFKNSLIPSVLTLCGQKSTKFIVDGKPLCDGTGPSAPLVDNGLARAFKAGRIFQTLLPFRIHRVFVSPFLRCVQTASEVVAALCAVDVDANGKSSKDVMKLDPSKVKMLNKEAIRDDVAPKDGKFRFDVPQLESMIPSGTLDPSVERVYKESHMGREGVGVSVSGFSEKTTVVDDVEYCSYLELRRSMSSKNGLITAGNFEVLTKSGQTGITFN</sequence>
<dbReference type="InterPro" id="IPR051710">
    <property type="entry name" value="Phosphatase_SH3-domain"/>
</dbReference>
<evidence type="ECO:0000313" key="3">
    <source>
        <dbReference type="Proteomes" id="UP000436088"/>
    </source>
</evidence>
<keyword evidence="3" id="KW-1185">Reference proteome</keyword>
<dbReference type="Proteomes" id="UP000436088">
    <property type="component" value="Unassembled WGS sequence"/>
</dbReference>
<proteinExistence type="predicted"/>